<name>A0AAW8AP58_KLEPN</name>
<organism evidence="1 2">
    <name type="scientific">Klebsiella pneumoniae</name>
    <dbReference type="NCBI Taxonomy" id="573"/>
    <lineage>
        <taxon>Bacteria</taxon>
        <taxon>Pseudomonadati</taxon>
        <taxon>Pseudomonadota</taxon>
        <taxon>Gammaproteobacteria</taxon>
        <taxon>Enterobacterales</taxon>
        <taxon>Enterobacteriaceae</taxon>
        <taxon>Klebsiella/Raoultella group</taxon>
        <taxon>Klebsiella</taxon>
        <taxon>Klebsiella pneumoniae complex</taxon>
    </lineage>
</organism>
<evidence type="ECO:0000313" key="2">
    <source>
        <dbReference type="Proteomes" id="UP001244490"/>
    </source>
</evidence>
<protein>
    <submittedName>
        <fullName evidence="1">Uncharacterized protein</fullName>
    </submittedName>
</protein>
<reference evidence="1" key="1">
    <citation type="submission" date="2023-07" db="EMBL/GenBank/DDBJ databases">
        <authorList>
            <person name="Peng Z."/>
        </authorList>
    </citation>
    <scope>NUCLEOTIDE SEQUENCE</scope>
    <source>
        <strain evidence="1">KP219</strain>
    </source>
</reference>
<dbReference type="AlphaFoldDB" id="A0AAW8AP58"/>
<dbReference type="Proteomes" id="UP001244490">
    <property type="component" value="Unassembled WGS sequence"/>
</dbReference>
<accession>A0AAW8AP58</accession>
<sequence>EPVGIHRVADPNPPQGYESEDVLPELGWVKMTLVRVVQDIRYVTDRHHKNQVEEQLEPGGTAIEFEIFCVVHFGPNK</sequence>
<gene>
    <name evidence="1" type="ORF">Q6294_30880</name>
</gene>
<feature type="non-terminal residue" evidence="1">
    <location>
        <position position="1"/>
    </location>
</feature>
<evidence type="ECO:0000313" key="1">
    <source>
        <dbReference type="EMBL" id="MDP0971348.1"/>
    </source>
</evidence>
<proteinExistence type="predicted"/>
<comment type="caution">
    <text evidence="1">The sequence shown here is derived from an EMBL/GenBank/DDBJ whole genome shotgun (WGS) entry which is preliminary data.</text>
</comment>
<dbReference type="EMBL" id="JAUUIA010000633">
    <property type="protein sequence ID" value="MDP0971348.1"/>
    <property type="molecule type" value="Genomic_DNA"/>
</dbReference>